<feature type="domain" description="3'-5' exonuclease" evidence="3">
    <location>
        <begin position="76"/>
        <end position="208"/>
    </location>
</feature>
<keyword evidence="2" id="KW-0378">Hydrolase</keyword>
<evidence type="ECO:0000256" key="1">
    <source>
        <dbReference type="ARBA" id="ARBA00022722"/>
    </source>
</evidence>
<protein>
    <recommendedName>
        <fullName evidence="3">3'-5' exonuclease domain-containing protein</fullName>
    </recommendedName>
</protein>
<evidence type="ECO:0000259" key="3">
    <source>
        <dbReference type="Pfam" id="PF01612"/>
    </source>
</evidence>
<proteinExistence type="predicted"/>
<dbReference type="InterPro" id="IPR012337">
    <property type="entry name" value="RNaseH-like_sf"/>
</dbReference>
<dbReference type="GO" id="GO:0005737">
    <property type="term" value="C:cytoplasm"/>
    <property type="evidence" value="ECO:0007669"/>
    <property type="project" value="TreeGrafter"/>
</dbReference>
<accession>A0A5N6RUD3</accession>
<gene>
    <name evidence="4" type="ORF">FH972_020108</name>
</gene>
<dbReference type="GO" id="GO:0006139">
    <property type="term" value="P:nucleobase-containing compound metabolic process"/>
    <property type="evidence" value="ECO:0007669"/>
    <property type="project" value="InterPro"/>
</dbReference>
<dbReference type="PANTHER" id="PTHR13620:SF59">
    <property type="entry name" value="POLYNUCLEOTIDYL TRANSFERASE, RIBONUCLEASE H-LIKE SUPERFAMILY PROTEIN"/>
    <property type="match status" value="1"/>
</dbReference>
<name>A0A5N6RUD3_9ROSI</name>
<evidence type="ECO:0000313" key="5">
    <source>
        <dbReference type="Proteomes" id="UP000327013"/>
    </source>
</evidence>
<dbReference type="InterPro" id="IPR036397">
    <property type="entry name" value="RNaseH_sf"/>
</dbReference>
<dbReference type="GO" id="GO:0005634">
    <property type="term" value="C:nucleus"/>
    <property type="evidence" value="ECO:0007669"/>
    <property type="project" value="TreeGrafter"/>
</dbReference>
<dbReference type="AlphaFoldDB" id="A0A5N6RUD3"/>
<dbReference type="PANTHER" id="PTHR13620">
    <property type="entry name" value="3-5 EXONUCLEASE"/>
    <property type="match status" value="1"/>
</dbReference>
<dbReference type="GO" id="GO:0003676">
    <property type="term" value="F:nucleic acid binding"/>
    <property type="evidence" value="ECO:0007669"/>
    <property type="project" value="InterPro"/>
</dbReference>
<organism evidence="4 5">
    <name type="scientific">Carpinus fangiana</name>
    <dbReference type="NCBI Taxonomy" id="176857"/>
    <lineage>
        <taxon>Eukaryota</taxon>
        <taxon>Viridiplantae</taxon>
        <taxon>Streptophyta</taxon>
        <taxon>Embryophyta</taxon>
        <taxon>Tracheophyta</taxon>
        <taxon>Spermatophyta</taxon>
        <taxon>Magnoliopsida</taxon>
        <taxon>eudicotyledons</taxon>
        <taxon>Gunneridae</taxon>
        <taxon>Pentapetalae</taxon>
        <taxon>rosids</taxon>
        <taxon>fabids</taxon>
        <taxon>Fagales</taxon>
        <taxon>Betulaceae</taxon>
        <taxon>Carpinus</taxon>
    </lineage>
</organism>
<keyword evidence="1" id="KW-0540">Nuclease</keyword>
<evidence type="ECO:0000256" key="2">
    <source>
        <dbReference type="ARBA" id="ARBA00022801"/>
    </source>
</evidence>
<dbReference type="EMBL" id="CM017328">
    <property type="protein sequence ID" value="KAE8125279.1"/>
    <property type="molecule type" value="Genomic_DNA"/>
</dbReference>
<dbReference type="Gene3D" id="3.30.420.10">
    <property type="entry name" value="Ribonuclease H-like superfamily/Ribonuclease H"/>
    <property type="match status" value="1"/>
</dbReference>
<dbReference type="OrthoDB" id="10261556at2759"/>
<dbReference type="InterPro" id="IPR051132">
    <property type="entry name" value="3-5_Exonuclease_domain"/>
</dbReference>
<keyword evidence="5" id="KW-1185">Reference proteome</keyword>
<dbReference type="InterPro" id="IPR002562">
    <property type="entry name" value="3'-5'_exonuclease_dom"/>
</dbReference>
<dbReference type="SUPFAM" id="SSF53098">
    <property type="entry name" value="Ribonuclease H-like"/>
    <property type="match status" value="1"/>
</dbReference>
<evidence type="ECO:0000313" key="4">
    <source>
        <dbReference type="EMBL" id="KAE8125279.1"/>
    </source>
</evidence>
<sequence length="215" mass="25059">MNHEHISITPLLNPKPHRVQNFSVRFFNYTIDVTVTSTPSVVRRWLRKALHRFRHIVRDRRLVVGLGVQWKPSSSSAATLQLCMGQLCLVFQLYHAPHVPLFLRRFLADPDNTFVGVWNYKDQNMLKSSKHILDVPSLIDIRDMVEEKKGWSRQASMETLAEDLLGFKYVMKPASIGMSDWKAYWLDEDQVQYAAVDAFLSFRMGKALHVWNWNS</sequence>
<reference evidence="4 5" key="1">
    <citation type="submission" date="2019-06" db="EMBL/GenBank/DDBJ databases">
        <title>A chromosomal-level reference genome of Carpinus fangiana (Coryloideae, Betulaceae).</title>
        <authorList>
            <person name="Yang X."/>
            <person name="Wang Z."/>
            <person name="Zhang L."/>
            <person name="Hao G."/>
            <person name="Liu J."/>
            <person name="Yang Y."/>
        </authorList>
    </citation>
    <scope>NUCLEOTIDE SEQUENCE [LARGE SCALE GENOMIC DNA]</scope>
    <source>
        <strain evidence="4">Cfa_2016G</strain>
        <tissue evidence="4">Leaf</tissue>
    </source>
</reference>
<dbReference type="CDD" id="cd06141">
    <property type="entry name" value="WRN_exo"/>
    <property type="match status" value="1"/>
</dbReference>
<dbReference type="Pfam" id="PF01612">
    <property type="entry name" value="DNA_pol_A_exo1"/>
    <property type="match status" value="1"/>
</dbReference>
<dbReference type="GO" id="GO:0008408">
    <property type="term" value="F:3'-5' exonuclease activity"/>
    <property type="evidence" value="ECO:0007669"/>
    <property type="project" value="InterPro"/>
</dbReference>
<dbReference type="Proteomes" id="UP000327013">
    <property type="component" value="Chromosome 8"/>
</dbReference>